<name>A0A7T8GU29_CALRO</name>
<evidence type="ECO:0000313" key="2">
    <source>
        <dbReference type="Proteomes" id="UP000595437"/>
    </source>
</evidence>
<sequence length="53" mass="6009">EEKFPLPLIVDMDGCSRHLVYTVKTFLASGEGLKRKTGTVGHDNNMEEMTLIW</sequence>
<proteinExistence type="predicted"/>
<dbReference type="EMBL" id="CP045901">
    <property type="protein sequence ID" value="QQP37605.1"/>
    <property type="molecule type" value="Genomic_DNA"/>
</dbReference>
<evidence type="ECO:0000313" key="1">
    <source>
        <dbReference type="EMBL" id="QQP37605.1"/>
    </source>
</evidence>
<organism evidence="1 2">
    <name type="scientific">Caligus rogercresseyi</name>
    <name type="common">Sea louse</name>
    <dbReference type="NCBI Taxonomy" id="217165"/>
    <lineage>
        <taxon>Eukaryota</taxon>
        <taxon>Metazoa</taxon>
        <taxon>Ecdysozoa</taxon>
        <taxon>Arthropoda</taxon>
        <taxon>Crustacea</taxon>
        <taxon>Multicrustacea</taxon>
        <taxon>Hexanauplia</taxon>
        <taxon>Copepoda</taxon>
        <taxon>Siphonostomatoida</taxon>
        <taxon>Caligidae</taxon>
        <taxon>Caligus</taxon>
    </lineage>
</organism>
<dbReference type="Proteomes" id="UP000595437">
    <property type="component" value="Chromosome 12"/>
</dbReference>
<protein>
    <submittedName>
        <fullName evidence="1">Uncharacterized protein</fullName>
    </submittedName>
</protein>
<gene>
    <name evidence="1" type="ORF">FKW44_017922</name>
</gene>
<accession>A0A7T8GU29</accession>
<dbReference type="AlphaFoldDB" id="A0A7T8GU29"/>
<keyword evidence="2" id="KW-1185">Reference proteome</keyword>
<feature type="non-terminal residue" evidence="1">
    <location>
        <position position="1"/>
    </location>
</feature>
<reference evidence="2" key="1">
    <citation type="submission" date="2021-01" db="EMBL/GenBank/DDBJ databases">
        <title>Caligus Genome Assembly.</title>
        <authorList>
            <person name="Gallardo-Escarate C."/>
        </authorList>
    </citation>
    <scope>NUCLEOTIDE SEQUENCE [LARGE SCALE GENOMIC DNA]</scope>
</reference>